<feature type="chain" id="PRO_5013382039" description="Oxidoreductase" evidence="1">
    <location>
        <begin position="23"/>
        <end position="119"/>
    </location>
</feature>
<keyword evidence="3" id="KW-1185">Reference proteome</keyword>
<dbReference type="RefSeq" id="WP_073016525.1">
    <property type="nucleotide sequence ID" value="NZ_FQWF01000001.1"/>
</dbReference>
<gene>
    <name evidence="2" type="ORF">SAMN05444372_101332</name>
</gene>
<organism evidence="2 3">
    <name type="scientific">Flavobacterium micromati</name>
    <dbReference type="NCBI Taxonomy" id="229205"/>
    <lineage>
        <taxon>Bacteria</taxon>
        <taxon>Pseudomonadati</taxon>
        <taxon>Bacteroidota</taxon>
        <taxon>Flavobacteriia</taxon>
        <taxon>Flavobacteriales</taxon>
        <taxon>Flavobacteriaceae</taxon>
        <taxon>Flavobacterium</taxon>
    </lineage>
</organism>
<keyword evidence="1" id="KW-0732">Signal</keyword>
<evidence type="ECO:0000313" key="2">
    <source>
        <dbReference type="EMBL" id="SHF95842.1"/>
    </source>
</evidence>
<dbReference type="EMBL" id="FQWF01000001">
    <property type="protein sequence ID" value="SHF95842.1"/>
    <property type="molecule type" value="Genomic_DNA"/>
</dbReference>
<dbReference type="AlphaFoldDB" id="A0A1M5FXE3"/>
<protein>
    <recommendedName>
        <fullName evidence="4">Oxidoreductase</fullName>
    </recommendedName>
</protein>
<reference evidence="3" key="1">
    <citation type="submission" date="2016-11" db="EMBL/GenBank/DDBJ databases">
        <authorList>
            <person name="Varghese N."/>
            <person name="Submissions S."/>
        </authorList>
    </citation>
    <scope>NUCLEOTIDE SEQUENCE [LARGE SCALE GENOMIC DNA]</scope>
    <source>
        <strain evidence="3">DSM 17659</strain>
    </source>
</reference>
<proteinExistence type="predicted"/>
<name>A0A1M5FXE3_9FLAO</name>
<evidence type="ECO:0008006" key="4">
    <source>
        <dbReference type="Google" id="ProtNLM"/>
    </source>
</evidence>
<accession>A0A1M5FXE3</accession>
<dbReference type="PROSITE" id="PS51257">
    <property type="entry name" value="PROKAR_LIPOPROTEIN"/>
    <property type="match status" value="1"/>
</dbReference>
<feature type="signal peptide" evidence="1">
    <location>
        <begin position="1"/>
        <end position="22"/>
    </location>
</feature>
<dbReference type="OrthoDB" id="883826at2"/>
<dbReference type="STRING" id="229205.SAMN05444372_101332"/>
<evidence type="ECO:0000313" key="3">
    <source>
        <dbReference type="Proteomes" id="UP000184020"/>
    </source>
</evidence>
<evidence type="ECO:0000256" key="1">
    <source>
        <dbReference type="SAM" id="SignalP"/>
    </source>
</evidence>
<sequence length="119" mass="13638">MKTTITVIALSLILVLTSCVQKTHQKTIVFSLNTPKMGAISKVGIKGKDKPFSWDYDTEMKTIKKDCLYELTTTFETGYNGTEIKFVVNDSLEFEHEENRRIKFAITHTTFYNATFNAR</sequence>
<dbReference type="Proteomes" id="UP000184020">
    <property type="component" value="Unassembled WGS sequence"/>
</dbReference>